<accession>A0A2H0KBD1</accession>
<dbReference type="SUPFAM" id="SSF52172">
    <property type="entry name" value="CheY-like"/>
    <property type="match status" value="1"/>
</dbReference>
<dbReference type="GO" id="GO:0000160">
    <property type="term" value="P:phosphorelay signal transduction system"/>
    <property type="evidence" value="ECO:0007669"/>
    <property type="project" value="InterPro"/>
</dbReference>
<dbReference type="InterPro" id="IPR025714">
    <property type="entry name" value="Methyltranfer_dom"/>
</dbReference>
<comment type="caution">
    <text evidence="3">The sequence shown here is derived from an EMBL/GenBank/DDBJ whole genome shotgun (WGS) entry which is preliminary data.</text>
</comment>
<organism evidence="3 4">
    <name type="scientific">Candidatus Taylorbacteria bacterium CG11_big_fil_rev_8_21_14_0_20_46_11</name>
    <dbReference type="NCBI Taxonomy" id="1975025"/>
    <lineage>
        <taxon>Bacteria</taxon>
        <taxon>Candidatus Tayloriibacteriota</taxon>
    </lineage>
</organism>
<dbReference type="Gene3D" id="3.40.50.150">
    <property type="entry name" value="Vaccinia Virus protein VP39"/>
    <property type="match status" value="1"/>
</dbReference>
<dbReference type="Proteomes" id="UP000229342">
    <property type="component" value="Unassembled WGS sequence"/>
</dbReference>
<dbReference type="EMBL" id="PCVG01000044">
    <property type="protein sequence ID" value="PIQ68578.1"/>
    <property type="molecule type" value="Genomic_DNA"/>
</dbReference>
<feature type="modified residue" description="4-aspartylphosphate" evidence="1">
    <location>
        <position position="60"/>
    </location>
</feature>
<dbReference type="PROSITE" id="PS50110">
    <property type="entry name" value="RESPONSE_REGULATORY"/>
    <property type="match status" value="1"/>
</dbReference>
<evidence type="ECO:0000313" key="4">
    <source>
        <dbReference type="Proteomes" id="UP000229342"/>
    </source>
</evidence>
<dbReference type="CDD" id="cd00156">
    <property type="entry name" value="REC"/>
    <property type="match status" value="1"/>
</dbReference>
<reference evidence="3 4" key="1">
    <citation type="submission" date="2017-09" db="EMBL/GenBank/DDBJ databases">
        <title>Depth-based differentiation of microbial function through sediment-hosted aquifers and enrichment of novel symbionts in the deep terrestrial subsurface.</title>
        <authorList>
            <person name="Probst A.J."/>
            <person name="Ladd B."/>
            <person name="Jarett J.K."/>
            <person name="Geller-Mcgrath D.E."/>
            <person name="Sieber C.M."/>
            <person name="Emerson J.B."/>
            <person name="Anantharaman K."/>
            <person name="Thomas B.C."/>
            <person name="Malmstrom R."/>
            <person name="Stieglmeier M."/>
            <person name="Klingl A."/>
            <person name="Woyke T."/>
            <person name="Ryan C.M."/>
            <person name="Banfield J.F."/>
        </authorList>
    </citation>
    <scope>NUCLEOTIDE SEQUENCE [LARGE SCALE GENOMIC DNA]</scope>
    <source>
        <strain evidence="3">CG11_big_fil_rev_8_21_14_0_20_46_11</strain>
    </source>
</reference>
<proteinExistence type="predicted"/>
<feature type="domain" description="Response regulatory" evidence="2">
    <location>
        <begin position="9"/>
        <end position="153"/>
    </location>
</feature>
<sequence length="407" mass="47146">MDTLDRNRFVLHVDDEVLILKTYREIFENSGFQVDSFVDPVGALDAIKDSPEKYSLVVSDYNMGPMNGIEFFKELKAHDYFGIKYRAIVSGEVGVGYFNSLCRKNFDLSSEELILFSKTDIRGLTSLLERISYQYPIGNEGFKEFYRLEKQALMKGYRPEEDFIVEDCFFEDGQNVLDAGCGSGVVCRMLALLNAKKRINIHGIEISKDTAELAKKRVEGIEAFSNIEFQNANLEKIPHPDSFFDVIICRYVYEHMTRPQEITNEFFRVLKPGGIFVIIDTNGTLINIRSTYYPELDDYQYRLQEMGIPNFDFFINDNLPAYFKKAGFDIENCMSFRDLPMLFNDDESRLIEKTRLSEIFENAKAVLSPIFGGEKELKQYVDLVNSVLDDSRTEFKYDKRVWKIIKS</sequence>
<gene>
    <name evidence="3" type="ORF">COV91_03555</name>
</gene>
<dbReference type="PANTHER" id="PTHR43591:SF110">
    <property type="entry name" value="RHODANESE DOMAIN-CONTAINING PROTEIN"/>
    <property type="match status" value="1"/>
</dbReference>
<evidence type="ECO:0000313" key="3">
    <source>
        <dbReference type="EMBL" id="PIQ68578.1"/>
    </source>
</evidence>
<evidence type="ECO:0000259" key="2">
    <source>
        <dbReference type="PROSITE" id="PS50110"/>
    </source>
</evidence>
<dbReference type="Gene3D" id="3.40.50.2300">
    <property type="match status" value="1"/>
</dbReference>
<evidence type="ECO:0000256" key="1">
    <source>
        <dbReference type="PROSITE-ProRule" id="PRU00169"/>
    </source>
</evidence>
<protein>
    <recommendedName>
        <fullName evidence="2">Response regulatory domain-containing protein</fullName>
    </recommendedName>
</protein>
<dbReference type="Pfam" id="PF13847">
    <property type="entry name" value="Methyltransf_31"/>
    <property type="match status" value="1"/>
</dbReference>
<name>A0A2H0KBD1_9BACT</name>
<dbReference type="SUPFAM" id="SSF53335">
    <property type="entry name" value="S-adenosyl-L-methionine-dependent methyltransferases"/>
    <property type="match status" value="1"/>
</dbReference>
<dbReference type="InterPro" id="IPR029063">
    <property type="entry name" value="SAM-dependent_MTases_sf"/>
</dbReference>
<dbReference type="InterPro" id="IPR011006">
    <property type="entry name" value="CheY-like_superfamily"/>
</dbReference>
<dbReference type="CDD" id="cd02440">
    <property type="entry name" value="AdoMet_MTases"/>
    <property type="match status" value="1"/>
</dbReference>
<dbReference type="Pfam" id="PF00072">
    <property type="entry name" value="Response_reg"/>
    <property type="match status" value="1"/>
</dbReference>
<dbReference type="InterPro" id="IPR001789">
    <property type="entry name" value="Sig_transdc_resp-reg_receiver"/>
</dbReference>
<dbReference type="AlphaFoldDB" id="A0A2H0KBD1"/>
<dbReference type="PANTHER" id="PTHR43591">
    <property type="entry name" value="METHYLTRANSFERASE"/>
    <property type="match status" value="1"/>
</dbReference>
<keyword evidence="1" id="KW-0597">Phosphoprotein</keyword>